<dbReference type="GO" id="GO:0016853">
    <property type="term" value="F:isomerase activity"/>
    <property type="evidence" value="ECO:0007669"/>
    <property type="project" value="UniProtKB-KW"/>
</dbReference>
<protein>
    <submittedName>
        <fullName evidence="2">Thiol-disulfide isomerase/thioredoxin</fullName>
    </submittedName>
</protein>
<reference evidence="2 3" key="1">
    <citation type="submission" date="2020-08" db="EMBL/GenBank/DDBJ databases">
        <title>Genomic Encyclopedia of Type Strains, Phase III (KMG-III): the genomes of soil and plant-associated and newly described type strains.</title>
        <authorList>
            <person name="Whitman W."/>
        </authorList>
    </citation>
    <scope>NUCLEOTIDE SEQUENCE [LARGE SCALE GENOMIC DNA]</scope>
    <source>
        <strain evidence="2 3">CECT 3226</strain>
    </source>
</reference>
<sequence length="159" mass="16699">MLGVLRRLRDHSALLADRGGNPFAIAVGQEIGEFETSTVDGEPISQDLLEDGTVVAFFSPGCGPCETEVPRFADFAETAPGGRKRLLAVIVGETGDATPFVSALCAVSRVVVEDRNGALSTAFRATAYPTVLRVGREDTGQLVVTANRVPLDRPVTAAA</sequence>
<dbReference type="SUPFAM" id="SSF52833">
    <property type="entry name" value="Thioredoxin-like"/>
    <property type="match status" value="1"/>
</dbReference>
<proteinExistence type="predicted"/>
<dbReference type="GO" id="GO:0016491">
    <property type="term" value="F:oxidoreductase activity"/>
    <property type="evidence" value="ECO:0007669"/>
    <property type="project" value="InterPro"/>
</dbReference>
<dbReference type="Gene3D" id="3.40.30.10">
    <property type="entry name" value="Glutaredoxin"/>
    <property type="match status" value="1"/>
</dbReference>
<dbReference type="PROSITE" id="PS51352">
    <property type="entry name" value="THIOREDOXIN_2"/>
    <property type="match status" value="1"/>
</dbReference>
<evidence type="ECO:0000313" key="2">
    <source>
        <dbReference type="EMBL" id="MBB5130232.1"/>
    </source>
</evidence>
<dbReference type="GO" id="GO:0016209">
    <property type="term" value="F:antioxidant activity"/>
    <property type="evidence" value="ECO:0007669"/>
    <property type="project" value="InterPro"/>
</dbReference>
<dbReference type="Pfam" id="PF00578">
    <property type="entry name" value="AhpC-TSA"/>
    <property type="match status" value="1"/>
</dbReference>
<keyword evidence="2" id="KW-0413">Isomerase</keyword>
<dbReference type="AlphaFoldDB" id="A0A7W8FCD0"/>
<comment type="caution">
    <text evidence="2">The sequence shown here is derived from an EMBL/GenBank/DDBJ whole genome shotgun (WGS) entry which is preliminary data.</text>
</comment>
<evidence type="ECO:0000259" key="1">
    <source>
        <dbReference type="PROSITE" id="PS51352"/>
    </source>
</evidence>
<keyword evidence="3" id="KW-1185">Reference proteome</keyword>
<organism evidence="2 3">
    <name type="scientific">Streptomyces griseoloalbus</name>
    <dbReference type="NCBI Taxonomy" id="67303"/>
    <lineage>
        <taxon>Bacteria</taxon>
        <taxon>Bacillati</taxon>
        <taxon>Actinomycetota</taxon>
        <taxon>Actinomycetes</taxon>
        <taxon>Kitasatosporales</taxon>
        <taxon>Streptomycetaceae</taxon>
        <taxon>Streptomyces</taxon>
    </lineage>
</organism>
<dbReference type="InterPro" id="IPR017937">
    <property type="entry name" value="Thioredoxin_CS"/>
</dbReference>
<accession>A0A7W8FCD0</accession>
<dbReference type="EMBL" id="JACHJE010000031">
    <property type="protein sequence ID" value="MBB5130232.1"/>
    <property type="molecule type" value="Genomic_DNA"/>
</dbReference>
<feature type="domain" description="Thioredoxin" evidence="1">
    <location>
        <begin position="25"/>
        <end position="159"/>
    </location>
</feature>
<dbReference type="InterPro" id="IPR013766">
    <property type="entry name" value="Thioredoxin_domain"/>
</dbReference>
<dbReference type="InterPro" id="IPR000866">
    <property type="entry name" value="AhpC/TSA"/>
</dbReference>
<gene>
    <name evidence="2" type="ORF">FHS32_007029</name>
</gene>
<dbReference type="PROSITE" id="PS00194">
    <property type="entry name" value="THIOREDOXIN_1"/>
    <property type="match status" value="1"/>
</dbReference>
<dbReference type="Proteomes" id="UP000568022">
    <property type="component" value="Unassembled WGS sequence"/>
</dbReference>
<evidence type="ECO:0000313" key="3">
    <source>
        <dbReference type="Proteomes" id="UP000568022"/>
    </source>
</evidence>
<dbReference type="CDD" id="cd02966">
    <property type="entry name" value="TlpA_like_family"/>
    <property type="match status" value="1"/>
</dbReference>
<dbReference type="InterPro" id="IPR036249">
    <property type="entry name" value="Thioredoxin-like_sf"/>
</dbReference>
<name>A0A7W8FCD0_9ACTN</name>